<evidence type="ECO:0000313" key="2">
    <source>
        <dbReference type="EMBL" id="EOS12722.1"/>
    </source>
</evidence>
<dbReference type="STRING" id="1235788.C802_01876"/>
<gene>
    <name evidence="2" type="ORF">C802_01876</name>
</gene>
<reference evidence="2 3" key="1">
    <citation type="submission" date="2013-04" db="EMBL/GenBank/DDBJ databases">
        <title>The Genome Sequence of Bacteroides massiliensis dnLKV3.</title>
        <authorList>
            <consortium name="The Broad Institute Genomics Platform"/>
            <consortium name="The Broad Institute Genome Sequencing Center for Infectious Disease"/>
            <person name="Earl A."/>
            <person name="Xavier R."/>
            <person name="Kuhn K."/>
            <person name="Stappenbeck T."/>
            <person name="Walker B."/>
            <person name="Young S."/>
            <person name="Zeng Q."/>
            <person name="Gargeya S."/>
            <person name="Fitzgerald M."/>
            <person name="Haas B."/>
            <person name="Abouelleil A."/>
            <person name="Allen A.W."/>
            <person name="Alvarado L."/>
            <person name="Arachchi H.M."/>
            <person name="Berlin A.M."/>
            <person name="Chapman S.B."/>
            <person name="Gainer-Dewar J."/>
            <person name="Goldberg J."/>
            <person name="Griggs A."/>
            <person name="Gujja S."/>
            <person name="Hansen M."/>
            <person name="Howarth C."/>
            <person name="Imamovic A."/>
            <person name="Ireland A."/>
            <person name="Larimer J."/>
            <person name="McCowan C."/>
            <person name="Murphy C."/>
            <person name="Pearson M."/>
            <person name="Poon T.W."/>
            <person name="Priest M."/>
            <person name="Roberts A."/>
            <person name="Saif S."/>
            <person name="Shea T."/>
            <person name="Sisk P."/>
            <person name="Sykes S."/>
            <person name="Wortman J."/>
            <person name="Nusbaum C."/>
            <person name="Birren B."/>
        </authorList>
    </citation>
    <scope>NUCLEOTIDE SEQUENCE [LARGE SCALE GENOMIC DNA]</scope>
    <source>
        <strain evidence="3">dnLKV3</strain>
    </source>
</reference>
<accession>R9I8I4</accession>
<dbReference type="HOGENOM" id="CLU_881818_0_0_10"/>
<dbReference type="Proteomes" id="UP000014200">
    <property type="component" value="Unassembled WGS sequence"/>
</dbReference>
<keyword evidence="3" id="KW-1185">Reference proteome</keyword>
<dbReference type="InterPro" id="IPR024620">
    <property type="entry name" value="DUF3869"/>
</dbReference>
<organism evidence="2 3">
    <name type="scientific">Phocaeicola sartorii</name>
    <dbReference type="NCBI Taxonomy" id="671267"/>
    <lineage>
        <taxon>Bacteria</taxon>
        <taxon>Pseudomonadati</taxon>
        <taxon>Bacteroidota</taxon>
        <taxon>Bacteroidia</taxon>
        <taxon>Bacteroidales</taxon>
        <taxon>Bacteroidaceae</taxon>
        <taxon>Phocaeicola</taxon>
    </lineage>
</organism>
<evidence type="ECO:0000313" key="3">
    <source>
        <dbReference type="Proteomes" id="UP000014200"/>
    </source>
</evidence>
<comment type="caution">
    <text evidence="2">The sequence shown here is derived from an EMBL/GenBank/DDBJ whole genome shotgun (WGS) entry which is preliminary data.</text>
</comment>
<sequence length="282" mass="30127">MKKNNFLNGLTAKIALAVVALTTTMFTSCSNEDIEIDVTPVNAKAIITPVVFANGQDVTTSANITYSTGNGTYEGTTIAAQTVTVTATYNNLTGSTTVDIPTLTAAQVWTKTAIIILSYSSEDLEATEGESTTKTETISKEYTYDNPSDYWYEVPVTYTQKNGSKVVSSTINTTDKAVKELIDSYNIPIKEEKITKEYPVYAHSRLAVKVESVIKTTTYTITQKTRANETVLATFIVEETTTAVKADGNKEIPGHGHAPAGHGHGHAHGGSDNAGGGIIIAD</sequence>
<dbReference type="RefSeq" id="WP_016276269.1">
    <property type="nucleotide sequence ID" value="NZ_CAJUNV010000017.1"/>
</dbReference>
<name>R9I8I4_9BACT</name>
<dbReference type="Pfam" id="PF12985">
    <property type="entry name" value="DUF3869"/>
    <property type="match status" value="1"/>
</dbReference>
<dbReference type="EMBL" id="ASSP01000011">
    <property type="protein sequence ID" value="EOS12722.1"/>
    <property type="molecule type" value="Genomic_DNA"/>
</dbReference>
<dbReference type="GeneID" id="82153025"/>
<dbReference type="PROSITE" id="PS51257">
    <property type="entry name" value="PROKAR_LIPOPROTEIN"/>
    <property type="match status" value="1"/>
</dbReference>
<protein>
    <recommendedName>
        <fullName evidence="1">DUF3869 domain-containing protein</fullName>
    </recommendedName>
</protein>
<feature type="domain" description="DUF3869" evidence="1">
    <location>
        <begin position="40"/>
        <end position="117"/>
    </location>
</feature>
<dbReference type="AlphaFoldDB" id="R9I8I4"/>
<proteinExistence type="predicted"/>
<dbReference type="PATRIC" id="fig|1235788.3.peg.1925"/>
<evidence type="ECO:0000259" key="1">
    <source>
        <dbReference type="Pfam" id="PF12985"/>
    </source>
</evidence>